<reference evidence="1 2" key="1">
    <citation type="submission" date="2013-11" db="EMBL/GenBank/DDBJ databases">
        <title>Draft genome of the bovine lungworm Dictyocaulus viviparus.</title>
        <authorList>
            <person name="Mitreva M."/>
        </authorList>
    </citation>
    <scope>NUCLEOTIDE SEQUENCE [LARGE SCALE GENOMIC DNA]</scope>
    <source>
        <strain evidence="1 2">HannoverDv2000</strain>
    </source>
</reference>
<dbReference type="Pfam" id="PF06579">
    <property type="entry name" value="Ly-6_related"/>
    <property type="match status" value="1"/>
</dbReference>
<dbReference type="Proteomes" id="UP000053766">
    <property type="component" value="Unassembled WGS sequence"/>
</dbReference>
<accession>A0A0D8Y5C2</accession>
<evidence type="ECO:0000313" key="2">
    <source>
        <dbReference type="Proteomes" id="UP000053766"/>
    </source>
</evidence>
<dbReference type="EMBL" id="KN716174">
    <property type="protein sequence ID" value="KJH51935.1"/>
    <property type="molecule type" value="Genomic_DNA"/>
</dbReference>
<dbReference type="OrthoDB" id="5806302at2759"/>
<sequence>MRRAYESALDPFSDMQNDMLNCPAGTICDGFVIRDDLLRLKSIVLIQLAVSGQPTGKRLFMRGCAVTLARRGLNNHTLSMFDRYDICRWASII</sequence>
<dbReference type="InterPro" id="IPR010558">
    <property type="entry name" value="Ly-6-related"/>
</dbReference>
<dbReference type="AlphaFoldDB" id="A0A0D8Y5C2"/>
<evidence type="ECO:0000313" key="1">
    <source>
        <dbReference type="EMBL" id="KJH51935.1"/>
    </source>
</evidence>
<gene>
    <name evidence="1" type="ORF">DICVIV_01916</name>
</gene>
<organism evidence="1 2">
    <name type="scientific">Dictyocaulus viviparus</name>
    <name type="common">Bovine lungworm</name>
    <dbReference type="NCBI Taxonomy" id="29172"/>
    <lineage>
        <taxon>Eukaryota</taxon>
        <taxon>Metazoa</taxon>
        <taxon>Ecdysozoa</taxon>
        <taxon>Nematoda</taxon>
        <taxon>Chromadorea</taxon>
        <taxon>Rhabditida</taxon>
        <taxon>Rhabditina</taxon>
        <taxon>Rhabditomorpha</taxon>
        <taxon>Strongyloidea</taxon>
        <taxon>Metastrongylidae</taxon>
        <taxon>Dictyocaulus</taxon>
    </lineage>
</organism>
<reference evidence="2" key="2">
    <citation type="journal article" date="2016" name="Sci. Rep.">
        <title>Dictyocaulus viviparus genome, variome and transcriptome elucidate lungworm biology and support future intervention.</title>
        <authorList>
            <person name="McNulty S.N."/>
            <person name="Strube C."/>
            <person name="Rosa B.A."/>
            <person name="Martin J.C."/>
            <person name="Tyagi R."/>
            <person name="Choi Y.J."/>
            <person name="Wang Q."/>
            <person name="Hallsworth Pepin K."/>
            <person name="Zhang X."/>
            <person name="Ozersky P."/>
            <person name="Wilson R.K."/>
            <person name="Sternberg P.W."/>
            <person name="Gasser R.B."/>
            <person name="Mitreva M."/>
        </authorList>
    </citation>
    <scope>NUCLEOTIDE SEQUENCE [LARGE SCALE GENOMIC DNA]</scope>
    <source>
        <strain evidence="2">HannoverDv2000</strain>
    </source>
</reference>
<proteinExistence type="predicted"/>
<name>A0A0D8Y5C2_DICVI</name>
<protein>
    <submittedName>
        <fullName evidence="1">Uncharacterized protein</fullName>
    </submittedName>
</protein>
<keyword evidence="2" id="KW-1185">Reference proteome</keyword>